<dbReference type="SUPFAM" id="SSF48403">
    <property type="entry name" value="Ankyrin repeat"/>
    <property type="match status" value="1"/>
</dbReference>
<accession>A0A9D4L2H5</accession>
<dbReference type="PROSITE" id="PS50088">
    <property type="entry name" value="ANK_REPEAT"/>
    <property type="match status" value="3"/>
</dbReference>
<dbReference type="InterPro" id="IPR036770">
    <property type="entry name" value="Ankyrin_rpt-contain_sf"/>
</dbReference>
<dbReference type="InterPro" id="IPR002110">
    <property type="entry name" value="Ankyrin_rpt"/>
</dbReference>
<reference evidence="3" key="2">
    <citation type="submission" date="2020-11" db="EMBL/GenBank/DDBJ databases">
        <authorList>
            <person name="McCartney M.A."/>
            <person name="Auch B."/>
            <person name="Kono T."/>
            <person name="Mallez S."/>
            <person name="Becker A."/>
            <person name="Gohl D.M."/>
            <person name="Silverstein K.A.T."/>
            <person name="Koren S."/>
            <person name="Bechman K.B."/>
            <person name="Herman A."/>
            <person name="Abrahante J.E."/>
            <person name="Garbe J."/>
        </authorList>
    </citation>
    <scope>NUCLEOTIDE SEQUENCE</scope>
    <source>
        <strain evidence="3">Duluth1</strain>
        <tissue evidence="3">Whole animal</tissue>
    </source>
</reference>
<dbReference type="EMBL" id="JAIWYP010000003">
    <property type="protein sequence ID" value="KAH3849266.1"/>
    <property type="molecule type" value="Genomic_DNA"/>
</dbReference>
<dbReference type="PANTHER" id="PTHR46677:SF1">
    <property type="entry name" value="SMC5-SMC6 COMPLEX LOCALIZATION FACTOR PROTEIN 1"/>
    <property type="match status" value="1"/>
</dbReference>
<dbReference type="GO" id="GO:1990166">
    <property type="term" value="P:protein localization to site of double-strand break"/>
    <property type="evidence" value="ECO:0007669"/>
    <property type="project" value="TreeGrafter"/>
</dbReference>
<evidence type="ECO:0000313" key="4">
    <source>
        <dbReference type="Proteomes" id="UP000828390"/>
    </source>
</evidence>
<dbReference type="Pfam" id="PF12796">
    <property type="entry name" value="Ank_2"/>
    <property type="match status" value="1"/>
</dbReference>
<feature type="repeat" description="ANK" evidence="1">
    <location>
        <begin position="475"/>
        <end position="499"/>
    </location>
</feature>
<feature type="repeat" description="ANK" evidence="1">
    <location>
        <begin position="391"/>
        <end position="424"/>
    </location>
</feature>
<dbReference type="Proteomes" id="UP000828390">
    <property type="component" value="Unassembled WGS sequence"/>
</dbReference>
<dbReference type="Gene3D" id="1.25.40.20">
    <property type="entry name" value="Ankyrin repeat-containing domain"/>
    <property type="match status" value="2"/>
</dbReference>
<evidence type="ECO:0000256" key="1">
    <source>
        <dbReference type="PROSITE-ProRule" id="PRU00023"/>
    </source>
</evidence>
<organism evidence="3 4">
    <name type="scientific">Dreissena polymorpha</name>
    <name type="common">Zebra mussel</name>
    <name type="synonym">Mytilus polymorpha</name>
    <dbReference type="NCBI Taxonomy" id="45954"/>
    <lineage>
        <taxon>Eukaryota</taxon>
        <taxon>Metazoa</taxon>
        <taxon>Spiralia</taxon>
        <taxon>Lophotrochozoa</taxon>
        <taxon>Mollusca</taxon>
        <taxon>Bivalvia</taxon>
        <taxon>Autobranchia</taxon>
        <taxon>Heteroconchia</taxon>
        <taxon>Euheterodonta</taxon>
        <taxon>Imparidentia</taxon>
        <taxon>Neoheterodontei</taxon>
        <taxon>Myida</taxon>
        <taxon>Dreissenoidea</taxon>
        <taxon>Dreissenidae</taxon>
        <taxon>Dreissena</taxon>
    </lineage>
</organism>
<keyword evidence="4" id="KW-1185">Reference proteome</keyword>
<feature type="region of interest" description="Disordered" evidence="2">
    <location>
        <begin position="15"/>
        <end position="42"/>
    </location>
</feature>
<protein>
    <submittedName>
        <fullName evidence="3">Uncharacterized protein</fullName>
    </submittedName>
</protein>
<dbReference type="GO" id="GO:2000781">
    <property type="term" value="P:positive regulation of double-strand break repair"/>
    <property type="evidence" value="ECO:0007669"/>
    <property type="project" value="InterPro"/>
</dbReference>
<dbReference type="Pfam" id="PF13637">
    <property type="entry name" value="Ank_4"/>
    <property type="match status" value="1"/>
</dbReference>
<evidence type="ECO:0000313" key="3">
    <source>
        <dbReference type="EMBL" id="KAH3849266.1"/>
    </source>
</evidence>
<dbReference type="GO" id="GO:0006974">
    <property type="term" value="P:DNA damage response"/>
    <property type="evidence" value="ECO:0007669"/>
    <property type="project" value="TreeGrafter"/>
</dbReference>
<keyword evidence="1" id="KW-0040">ANK repeat</keyword>
<evidence type="ECO:0000256" key="2">
    <source>
        <dbReference type="SAM" id="MobiDB-lite"/>
    </source>
</evidence>
<dbReference type="AlphaFoldDB" id="A0A9D4L2H5"/>
<proteinExistence type="predicted"/>
<dbReference type="GO" id="GO:0035861">
    <property type="term" value="C:site of double-strand break"/>
    <property type="evidence" value="ECO:0007669"/>
    <property type="project" value="TreeGrafter"/>
</dbReference>
<dbReference type="PANTHER" id="PTHR46677">
    <property type="entry name" value="SMC5-SMC6 COMPLEX LOCALIZATION FACTOR PROTEIN 1"/>
    <property type="match status" value="1"/>
</dbReference>
<comment type="caution">
    <text evidence="3">The sequence shown here is derived from an EMBL/GenBank/DDBJ whole genome shotgun (WGS) entry which is preliminary data.</text>
</comment>
<dbReference type="SMART" id="SM00248">
    <property type="entry name" value="ANK"/>
    <property type="match status" value="4"/>
</dbReference>
<gene>
    <name evidence="3" type="ORF">DPMN_091662</name>
</gene>
<feature type="repeat" description="ANK" evidence="1">
    <location>
        <begin position="425"/>
        <end position="447"/>
    </location>
</feature>
<dbReference type="PROSITE" id="PS50297">
    <property type="entry name" value="ANK_REP_REGION"/>
    <property type="match status" value="2"/>
</dbReference>
<dbReference type="GO" id="GO:0005634">
    <property type="term" value="C:nucleus"/>
    <property type="evidence" value="ECO:0007669"/>
    <property type="project" value="TreeGrafter"/>
</dbReference>
<reference evidence="3" key="1">
    <citation type="journal article" date="2019" name="bioRxiv">
        <title>The Genome of the Zebra Mussel, Dreissena polymorpha: A Resource for Invasive Species Research.</title>
        <authorList>
            <person name="McCartney M.A."/>
            <person name="Auch B."/>
            <person name="Kono T."/>
            <person name="Mallez S."/>
            <person name="Zhang Y."/>
            <person name="Obille A."/>
            <person name="Becker A."/>
            <person name="Abrahante J.E."/>
            <person name="Garbe J."/>
            <person name="Badalamenti J.P."/>
            <person name="Herman A."/>
            <person name="Mangelson H."/>
            <person name="Liachko I."/>
            <person name="Sullivan S."/>
            <person name="Sone E.D."/>
            <person name="Koren S."/>
            <person name="Silverstein K.A.T."/>
            <person name="Beckman K.B."/>
            <person name="Gohl D.M."/>
        </authorList>
    </citation>
    <scope>NUCLEOTIDE SEQUENCE</scope>
    <source>
        <strain evidence="3">Duluth1</strain>
        <tissue evidence="3">Whole animal</tissue>
    </source>
</reference>
<name>A0A9D4L2H5_DREPO</name>
<dbReference type="InterPro" id="IPR042479">
    <property type="entry name" value="Slf1"/>
</dbReference>
<sequence>MTHRQLRKRHFVSTVTDSDRPDFTPRRKSMGSYEKLSKHTQQGNQSREFHNLWSDIILMIIEDEFYHCSLTELSNALSYQDYPQAEILLQVMDVVLFKTDSELESNLALSVLDNVLTLHPPVTVAMQRLYLEALVDQESKKSNLPVSYEWAFIRDVISGSLLGDELFRRKNVGLLRFLTKLLKTNVDHFTPSSLNDQPPKHMLFKIFWPTSFVTFNSLCRELFDFVQEILEVLGTCHTASERICLRQVLQEVLLLVAMVTETCRRDEKVTGLKAMSAERTREFIIQLENRTRGRCNTDTFLFVSSRLLFPWLQVCFCKQVLDSHTLYNDYLVADRPEKKFDLSVIVTHYIYLLPNMIQDVGNAVQPKASTSQSSSIADKIPNKRQMAKNSKGESKLMRACIRNDIEKVRELLATPGVDVNATDHAGWTALHEAAFHGHVDCIRELLKYVPVKSAATGGHGTNALQKVDLLAVNDEGITPLHDAARKNKVEACRLLLQHGGTKLLRALNIWKQTPLQIAQSNQSYEVVSLLETYQGDETNRVSIRPEKSAEAIYKGTDPFETRYEEALCVDGRRIYADKCSTLLYIQVVTELIVAKICLTNELSRTNRTVNQCKQCQQRRESLSEISNGNKLTDVDKNKNHVMQDTVPPQTDQQRCETSYVSDVRNLSSEDSILLENGTSTSGSQMQETCDMDHFDVTHLDMYVERFRRHLLRISQPEDTRLIEESLFELKMFSESLR</sequence>